<dbReference type="PANTHER" id="PTHR40472:SF7">
    <property type="entry name" value="PROTEIN RAPUNZEL"/>
    <property type="match status" value="1"/>
</dbReference>
<name>A0AAW0MYD1_9GOBI</name>
<dbReference type="Proteomes" id="UP001460270">
    <property type="component" value="Unassembled WGS sequence"/>
</dbReference>
<evidence type="ECO:0000313" key="1">
    <source>
        <dbReference type="EMBL" id="KAK7886584.1"/>
    </source>
</evidence>
<protein>
    <submittedName>
        <fullName evidence="1">Uncharacterized protein</fullName>
    </submittedName>
</protein>
<dbReference type="PANTHER" id="PTHR40472">
    <property type="entry name" value="RICIN B-TYPE LECTIN DOMAIN-CONTAINING PROTEIN"/>
    <property type="match status" value="1"/>
</dbReference>
<gene>
    <name evidence="1" type="ORF">WMY93_026205</name>
</gene>
<reference evidence="2" key="1">
    <citation type="submission" date="2024-04" db="EMBL/GenBank/DDBJ databases">
        <title>Salinicola lusitanus LLJ914,a marine bacterium isolated from the Okinawa Trough.</title>
        <authorList>
            <person name="Li J."/>
        </authorList>
    </citation>
    <scope>NUCLEOTIDE SEQUENCE [LARGE SCALE GENOMIC DNA]</scope>
</reference>
<proteinExistence type="predicted"/>
<keyword evidence="2" id="KW-1185">Reference proteome</keyword>
<accession>A0AAW0MYD1</accession>
<dbReference type="EMBL" id="JBBPFD010000019">
    <property type="protein sequence ID" value="KAK7886584.1"/>
    <property type="molecule type" value="Genomic_DNA"/>
</dbReference>
<sequence length="214" mass="24727">MDAKLSTESFLREVLPEKLYNYCKTADMNEDPKVAAVKKIACKVLHAVRTIFSAASVVNPIFGVFGCGIGIVADYIDDEDMCKLMIEFASVNRALDDISKQIDGTLLQINKETVESQYSAVEENLRYQYKKFMEMMEAPAKLHEHKMEEFKNSYKFGKFDQSLFTLYDGVMNNFQLFGRPILDVYLKHSDFNRGIMEELCKRLAYLFTWASWHT</sequence>
<evidence type="ECO:0000313" key="2">
    <source>
        <dbReference type="Proteomes" id="UP001460270"/>
    </source>
</evidence>
<dbReference type="AlphaFoldDB" id="A0AAW0MYD1"/>
<dbReference type="InterPro" id="IPR039051">
    <property type="entry name" value="SE-CTX-like"/>
</dbReference>
<organism evidence="1 2">
    <name type="scientific">Mugilogobius chulae</name>
    <name type="common">yellowstripe goby</name>
    <dbReference type="NCBI Taxonomy" id="88201"/>
    <lineage>
        <taxon>Eukaryota</taxon>
        <taxon>Metazoa</taxon>
        <taxon>Chordata</taxon>
        <taxon>Craniata</taxon>
        <taxon>Vertebrata</taxon>
        <taxon>Euteleostomi</taxon>
        <taxon>Actinopterygii</taxon>
        <taxon>Neopterygii</taxon>
        <taxon>Teleostei</taxon>
        <taxon>Neoteleostei</taxon>
        <taxon>Acanthomorphata</taxon>
        <taxon>Gobiaria</taxon>
        <taxon>Gobiiformes</taxon>
        <taxon>Gobioidei</taxon>
        <taxon>Gobiidae</taxon>
        <taxon>Gobionellinae</taxon>
        <taxon>Mugilogobius</taxon>
    </lineage>
</organism>
<comment type="caution">
    <text evidence="1">The sequence shown here is derived from an EMBL/GenBank/DDBJ whole genome shotgun (WGS) entry which is preliminary data.</text>
</comment>